<keyword evidence="4" id="KW-1185">Reference proteome</keyword>
<dbReference type="AlphaFoldDB" id="A0AAE0FDH0"/>
<evidence type="ECO:0000313" key="3">
    <source>
        <dbReference type="EMBL" id="KAK3257665.1"/>
    </source>
</evidence>
<dbReference type="EMBL" id="LGRX02020262">
    <property type="protein sequence ID" value="KAK3257665.1"/>
    <property type="molecule type" value="Genomic_DNA"/>
</dbReference>
<sequence>MRWYVGWDGGQTRIDALEKKLQDALDLNLDKENHIEGLRQCVLVRLTPTIWQTCSLAQDKDTHITSLTADRTSRTTKADREALELQQCQAELESAQKQLAKEAAQAEALEAELAVCRKAPAEDGGELRALRKRDKDKDQVIAKLFVQKSVLEKEVERHRSQQDLESPREVLRLVEESNVLKSQVGQLEQDREQLQREVAKLRKAGAGPKAAKKKLHGEGEGLDEGEDLDRLLARDDGGVHALHLRLARIATAFDLQTGVTGVPPDLCRELSRGGRPTNAGQQEGDARSRSVKMILGLLNALEHRVEGVVPVGRDQAALSTSGRQGPVLEEGEGRHGWGGDPPGRRPEGSDRVVYQPGNVPRGVGKAPSSAGRGRPPTRQWSAKTQPQPQDGLAGGGLLPSINSAPNLGKQLVPRAQSAREPLMSNAGKMAGAGRQPISGAGPRHGTNQDGQKVFLLK</sequence>
<evidence type="ECO:0000256" key="1">
    <source>
        <dbReference type="SAM" id="Coils"/>
    </source>
</evidence>
<proteinExistence type="predicted"/>
<reference evidence="3 4" key="1">
    <citation type="journal article" date="2015" name="Genome Biol. Evol.">
        <title>Comparative Genomics of a Bacterivorous Green Alga Reveals Evolutionary Causalities and Consequences of Phago-Mixotrophic Mode of Nutrition.</title>
        <authorList>
            <person name="Burns J.A."/>
            <person name="Paasch A."/>
            <person name="Narechania A."/>
            <person name="Kim E."/>
        </authorList>
    </citation>
    <scope>NUCLEOTIDE SEQUENCE [LARGE SCALE GENOMIC DNA]</scope>
    <source>
        <strain evidence="3 4">PLY_AMNH</strain>
    </source>
</reference>
<organism evidence="3 4">
    <name type="scientific">Cymbomonas tetramitiformis</name>
    <dbReference type="NCBI Taxonomy" id="36881"/>
    <lineage>
        <taxon>Eukaryota</taxon>
        <taxon>Viridiplantae</taxon>
        <taxon>Chlorophyta</taxon>
        <taxon>Pyramimonadophyceae</taxon>
        <taxon>Pyramimonadales</taxon>
        <taxon>Pyramimonadaceae</taxon>
        <taxon>Cymbomonas</taxon>
    </lineage>
</organism>
<feature type="region of interest" description="Disordered" evidence="2">
    <location>
        <begin position="203"/>
        <end position="223"/>
    </location>
</feature>
<comment type="caution">
    <text evidence="3">The sequence shown here is derived from an EMBL/GenBank/DDBJ whole genome shotgun (WGS) entry which is preliminary data.</text>
</comment>
<feature type="region of interest" description="Disordered" evidence="2">
    <location>
        <begin position="317"/>
        <end position="457"/>
    </location>
</feature>
<name>A0AAE0FDH0_9CHLO</name>
<evidence type="ECO:0000313" key="4">
    <source>
        <dbReference type="Proteomes" id="UP001190700"/>
    </source>
</evidence>
<dbReference type="Proteomes" id="UP001190700">
    <property type="component" value="Unassembled WGS sequence"/>
</dbReference>
<evidence type="ECO:0000256" key="2">
    <source>
        <dbReference type="SAM" id="MobiDB-lite"/>
    </source>
</evidence>
<accession>A0AAE0FDH0</accession>
<keyword evidence="1" id="KW-0175">Coiled coil</keyword>
<feature type="compositionally biased region" description="Basic and acidic residues" evidence="2">
    <location>
        <begin position="331"/>
        <end position="350"/>
    </location>
</feature>
<protein>
    <submittedName>
        <fullName evidence="3">Uncharacterized protein</fullName>
    </submittedName>
</protein>
<feature type="region of interest" description="Disordered" evidence="2">
    <location>
        <begin position="269"/>
        <end position="288"/>
    </location>
</feature>
<feature type="compositionally biased region" description="Polar residues" evidence="2">
    <location>
        <begin position="378"/>
        <end position="388"/>
    </location>
</feature>
<gene>
    <name evidence="3" type="ORF">CYMTET_33261</name>
</gene>
<feature type="coiled-coil region" evidence="1">
    <location>
        <begin position="78"/>
        <end position="119"/>
    </location>
</feature>